<evidence type="ECO:0000313" key="3">
    <source>
        <dbReference type="Proteomes" id="UP001530400"/>
    </source>
</evidence>
<reference evidence="2 3" key="1">
    <citation type="submission" date="2024-10" db="EMBL/GenBank/DDBJ databases">
        <title>Updated reference genomes for cyclostephanoid diatoms.</title>
        <authorList>
            <person name="Roberts W.R."/>
            <person name="Alverson A.J."/>
        </authorList>
    </citation>
    <scope>NUCLEOTIDE SEQUENCE [LARGE SCALE GENOMIC DNA]</scope>
    <source>
        <strain evidence="2 3">AJA010-31</strain>
    </source>
</reference>
<name>A0ABD3MYJ4_9STRA</name>
<feature type="compositionally biased region" description="Polar residues" evidence="1">
    <location>
        <begin position="232"/>
        <end position="249"/>
    </location>
</feature>
<sequence length="319" mass="35568">MSMKRKEERKFITEPKRGPGMHKASGEYNTNADLEDGGSLSSEYRCTLVAVGRHQQVLDLETHGQRLAKSLAEMFKNEYGVQIGFLFQNTGAGNHVGYVNSPCALSLTMFHSNLIRDGTLKINTHRRDNFKLQLLDSLNLEELKHLDVQGRDRNSVPVEAAMSRYACPPIDNKYLDHLEYLVNRREKKKAGKAEKNAQVADCEDDRKLPAKKSTPSSPRHHNAPLSPLDNIATRSSSNATMCGSYSTSPKGVLGGSLERDMKSVQDSKPPPNIPSLKRAAVSSNTNPQKRQQLVPKKSKTQPTLFAFHSFKPKNAEKKE</sequence>
<feature type="compositionally biased region" description="Basic and acidic residues" evidence="1">
    <location>
        <begin position="1"/>
        <end position="17"/>
    </location>
</feature>
<dbReference type="EMBL" id="JALLPJ020001340">
    <property type="protein sequence ID" value="KAL3768898.1"/>
    <property type="molecule type" value="Genomic_DNA"/>
</dbReference>
<feature type="compositionally biased region" description="Polar residues" evidence="1">
    <location>
        <begin position="281"/>
        <end position="291"/>
    </location>
</feature>
<feature type="region of interest" description="Disordered" evidence="1">
    <location>
        <begin position="1"/>
        <end position="32"/>
    </location>
</feature>
<dbReference type="AlphaFoldDB" id="A0ABD3MYJ4"/>
<protein>
    <submittedName>
        <fullName evidence="2">Uncharacterized protein</fullName>
    </submittedName>
</protein>
<keyword evidence="3" id="KW-1185">Reference proteome</keyword>
<feature type="region of interest" description="Disordered" evidence="1">
    <location>
        <begin position="187"/>
        <end position="319"/>
    </location>
</feature>
<organism evidence="2 3">
    <name type="scientific">Cyclotella atomus</name>
    <dbReference type="NCBI Taxonomy" id="382360"/>
    <lineage>
        <taxon>Eukaryota</taxon>
        <taxon>Sar</taxon>
        <taxon>Stramenopiles</taxon>
        <taxon>Ochrophyta</taxon>
        <taxon>Bacillariophyta</taxon>
        <taxon>Coscinodiscophyceae</taxon>
        <taxon>Thalassiosirophycidae</taxon>
        <taxon>Stephanodiscales</taxon>
        <taxon>Stephanodiscaceae</taxon>
        <taxon>Cyclotella</taxon>
    </lineage>
</organism>
<evidence type="ECO:0000313" key="2">
    <source>
        <dbReference type="EMBL" id="KAL3768898.1"/>
    </source>
</evidence>
<evidence type="ECO:0000256" key="1">
    <source>
        <dbReference type="SAM" id="MobiDB-lite"/>
    </source>
</evidence>
<proteinExistence type="predicted"/>
<comment type="caution">
    <text evidence="2">The sequence shown here is derived from an EMBL/GenBank/DDBJ whole genome shotgun (WGS) entry which is preliminary data.</text>
</comment>
<accession>A0ABD3MYJ4</accession>
<gene>
    <name evidence="2" type="ORF">ACHAWO_010612</name>
</gene>
<dbReference type="Proteomes" id="UP001530400">
    <property type="component" value="Unassembled WGS sequence"/>
</dbReference>